<feature type="transmembrane region" description="Helical" evidence="1">
    <location>
        <begin position="20"/>
        <end position="41"/>
    </location>
</feature>
<gene>
    <name evidence="2" type="ORF">ACFFI0_12005</name>
</gene>
<reference evidence="2 3" key="1">
    <citation type="submission" date="2024-09" db="EMBL/GenBank/DDBJ databases">
        <authorList>
            <person name="Sun Q."/>
            <person name="Mori K."/>
        </authorList>
    </citation>
    <scope>NUCLEOTIDE SEQUENCE [LARGE SCALE GENOMIC DNA]</scope>
    <source>
        <strain evidence="2 3">CCM 7765</strain>
    </source>
</reference>
<keyword evidence="3" id="KW-1185">Reference proteome</keyword>
<dbReference type="Proteomes" id="UP001589774">
    <property type="component" value="Unassembled WGS sequence"/>
</dbReference>
<proteinExistence type="predicted"/>
<protein>
    <recommendedName>
        <fullName evidence="4">N-formylglutamate amidohydrolase</fullName>
    </recommendedName>
</protein>
<evidence type="ECO:0000313" key="3">
    <source>
        <dbReference type="Proteomes" id="UP001589774"/>
    </source>
</evidence>
<comment type="caution">
    <text evidence="2">The sequence shown here is derived from an EMBL/GenBank/DDBJ whole genome shotgun (WGS) entry which is preliminary data.</text>
</comment>
<keyword evidence="1" id="KW-0812">Transmembrane</keyword>
<accession>A0ABV6HJH2</accession>
<evidence type="ECO:0000313" key="2">
    <source>
        <dbReference type="EMBL" id="MFC0319037.1"/>
    </source>
</evidence>
<dbReference type="RefSeq" id="WP_130857474.1">
    <property type="nucleotide sequence ID" value="NZ_JBHLWO010000002.1"/>
</dbReference>
<sequence>MDTLISKIWYYTIPLFSPAMLKLLFFGSVAIISNSHCLYELPGKTIKIQQRIYGKPKLNFLILHDDENTGKEAAEIYCSLIGGSITELCYGEVRNITFRNKKGNYAFDPNQMFESTGLYKSMRFYSKQAPTAKEIQPVRSLADSLLQRYKNLHTNCFITLHNNTEGNFNINSYLSGKLKTVADSVYVNPLMDADDLIFVTEASYYTYLRRMGINVVLQSTQAIDGSLSVYAQQRRIPYINIEIQHGHLTENLRLILVVEQMLKQLKMI</sequence>
<keyword evidence="1" id="KW-0472">Membrane</keyword>
<organism evidence="2 3">
    <name type="scientific">Olivibacter oleidegradans</name>
    <dbReference type="NCBI Taxonomy" id="760123"/>
    <lineage>
        <taxon>Bacteria</taxon>
        <taxon>Pseudomonadati</taxon>
        <taxon>Bacteroidota</taxon>
        <taxon>Sphingobacteriia</taxon>
        <taxon>Sphingobacteriales</taxon>
        <taxon>Sphingobacteriaceae</taxon>
        <taxon>Olivibacter</taxon>
    </lineage>
</organism>
<evidence type="ECO:0008006" key="4">
    <source>
        <dbReference type="Google" id="ProtNLM"/>
    </source>
</evidence>
<evidence type="ECO:0000256" key="1">
    <source>
        <dbReference type="SAM" id="Phobius"/>
    </source>
</evidence>
<name>A0ABV6HJH2_9SPHI</name>
<keyword evidence="1" id="KW-1133">Transmembrane helix</keyword>
<dbReference type="EMBL" id="JBHLWO010000002">
    <property type="protein sequence ID" value="MFC0319037.1"/>
    <property type="molecule type" value="Genomic_DNA"/>
</dbReference>